<dbReference type="EMBL" id="MU859207">
    <property type="protein sequence ID" value="KAK3949624.1"/>
    <property type="molecule type" value="Genomic_DNA"/>
</dbReference>
<reference evidence="1" key="1">
    <citation type="journal article" date="2023" name="Mol. Phylogenet. Evol.">
        <title>Genome-scale phylogeny and comparative genomics of the fungal order Sordariales.</title>
        <authorList>
            <person name="Hensen N."/>
            <person name="Bonometti L."/>
            <person name="Westerberg I."/>
            <person name="Brannstrom I.O."/>
            <person name="Guillou S."/>
            <person name="Cros-Aarteil S."/>
            <person name="Calhoun S."/>
            <person name="Haridas S."/>
            <person name="Kuo A."/>
            <person name="Mondo S."/>
            <person name="Pangilinan J."/>
            <person name="Riley R."/>
            <person name="LaButti K."/>
            <person name="Andreopoulos B."/>
            <person name="Lipzen A."/>
            <person name="Chen C."/>
            <person name="Yan M."/>
            <person name="Daum C."/>
            <person name="Ng V."/>
            <person name="Clum A."/>
            <person name="Steindorff A."/>
            <person name="Ohm R.A."/>
            <person name="Martin F."/>
            <person name="Silar P."/>
            <person name="Natvig D.O."/>
            <person name="Lalanne C."/>
            <person name="Gautier V."/>
            <person name="Ament-Velasquez S.L."/>
            <person name="Kruys A."/>
            <person name="Hutchinson M.I."/>
            <person name="Powell A.J."/>
            <person name="Barry K."/>
            <person name="Miller A.N."/>
            <person name="Grigoriev I.V."/>
            <person name="Debuchy R."/>
            <person name="Gladieux P."/>
            <person name="Hiltunen Thoren M."/>
            <person name="Johannesson H."/>
        </authorList>
    </citation>
    <scope>NUCLEOTIDE SEQUENCE</scope>
    <source>
        <strain evidence="1">CBS 626.80</strain>
    </source>
</reference>
<keyword evidence="2" id="KW-1185">Reference proteome</keyword>
<accession>A0AAN6SDH9</accession>
<dbReference type="AlphaFoldDB" id="A0AAN6SDH9"/>
<protein>
    <submittedName>
        <fullName evidence="1">Uncharacterized protein</fullName>
    </submittedName>
</protein>
<evidence type="ECO:0000313" key="1">
    <source>
        <dbReference type="EMBL" id="KAK3949624.1"/>
    </source>
</evidence>
<proteinExistence type="predicted"/>
<sequence length="65" mass="6960">MVDAPHSPIVVSLGFISLCHPGPVTGRNATWSGPTQETNICPTSTTYIHIIDLCRHASFAKLGNQ</sequence>
<evidence type="ECO:0000313" key="2">
    <source>
        <dbReference type="Proteomes" id="UP001303222"/>
    </source>
</evidence>
<comment type="caution">
    <text evidence="1">The sequence shown here is derived from an EMBL/GenBank/DDBJ whole genome shotgun (WGS) entry which is preliminary data.</text>
</comment>
<reference evidence="1" key="2">
    <citation type="submission" date="2023-06" db="EMBL/GenBank/DDBJ databases">
        <authorList>
            <consortium name="Lawrence Berkeley National Laboratory"/>
            <person name="Mondo S.J."/>
            <person name="Hensen N."/>
            <person name="Bonometti L."/>
            <person name="Westerberg I."/>
            <person name="Brannstrom I.O."/>
            <person name="Guillou S."/>
            <person name="Cros-Aarteil S."/>
            <person name="Calhoun S."/>
            <person name="Haridas S."/>
            <person name="Kuo A."/>
            <person name="Pangilinan J."/>
            <person name="Riley R."/>
            <person name="Labutti K."/>
            <person name="Andreopoulos B."/>
            <person name="Lipzen A."/>
            <person name="Chen C."/>
            <person name="Yanf M."/>
            <person name="Daum C."/>
            <person name="Ng V."/>
            <person name="Clum A."/>
            <person name="Steindorff A."/>
            <person name="Ohm R."/>
            <person name="Martin F."/>
            <person name="Silar P."/>
            <person name="Natvig D."/>
            <person name="Lalanne C."/>
            <person name="Gautier V."/>
            <person name="Ament-Velasquez S.L."/>
            <person name="Kruys A."/>
            <person name="Hutchinson M.I."/>
            <person name="Powell A.J."/>
            <person name="Barry K."/>
            <person name="Miller A.N."/>
            <person name="Grigoriev I.V."/>
            <person name="Debuchy R."/>
            <person name="Gladieux P."/>
            <person name="Thoren M.H."/>
            <person name="Johannesson H."/>
        </authorList>
    </citation>
    <scope>NUCLEOTIDE SEQUENCE</scope>
    <source>
        <strain evidence="1">CBS 626.80</strain>
    </source>
</reference>
<name>A0AAN6SDH9_9PEZI</name>
<dbReference type="Proteomes" id="UP001303222">
    <property type="component" value="Unassembled WGS sequence"/>
</dbReference>
<gene>
    <name evidence="1" type="ORF">QBC32DRAFT_348703</name>
</gene>
<organism evidence="1 2">
    <name type="scientific">Pseudoneurospora amorphoporcata</name>
    <dbReference type="NCBI Taxonomy" id="241081"/>
    <lineage>
        <taxon>Eukaryota</taxon>
        <taxon>Fungi</taxon>
        <taxon>Dikarya</taxon>
        <taxon>Ascomycota</taxon>
        <taxon>Pezizomycotina</taxon>
        <taxon>Sordariomycetes</taxon>
        <taxon>Sordariomycetidae</taxon>
        <taxon>Sordariales</taxon>
        <taxon>Sordariaceae</taxon>
        <taxon>Pseudoneurospora</taxon>
    </lineage>
</organism>